<dbReference type="EMBL" id="JAUHJQ010000005">
    <property type="protein sequence ID" value="MDN4173949.1"/>
    <property type="molecule type" value="Genomic_DNA"/>
</dbReference>
<comment type="caution">
    <text evidence="1">The sequence shown here is derived from an EMBL/GenBank/DDBJ whole genome shotgun (WGS) entry which is preliminary data.</text>
</comment>
<sequence>MTITEANHTVRLLRFATGQHAGTPEQIRESVAYLTERAAKPLQLAVSIDAHDVDAAIARQDGSR</sequence>
<dbReference type="RefSeq" id="WP_300953051.1">
    <property type="nucleotide sequence ID" value="NZ_JAUHJQ010000005.1"/>
</dbReference>
<gene>
    <name evidence="1" type="ORF">QWY28_13390</name>
</gene>
<proteinExistence type="predicted"/>
<evidence type="ECO:0000313" key="2">
    <source>
        <dbReference type="Proteomes" id="UP001168620"/>
    </source>
</evidence>
<reference evidence="1" key="1">
    <citation type="submission" date="2023-06" db="EMBL/GenBank/DDBJ databases">
        <title>Draft genome sequence of Nocardioides sp. SOB77.</title>
        <authorList>
            <person name="Zhang G."/>
        </authorList>
    </citation>
    <scope>NUCLEOTIDE SEQUENCE</scope>
    <source>
        <strain evidence="1">SOB77</strain>
    </source>
</reference>
<organism evidence="1 2">
    <name type="scientific">Nocardioides oceani</name>
    <dbReference type="NCBI Taxonomy" id="3058369"/>
    <lineage>
        <taxon>Bacteria</taxon>
        <taxon>Bacillati</taxon>
        <taxon>Actinomycetota</taxon>
        <taxon>Actinomycetes</taxon>
        <taxon>Propionibacteriales</taxon>
        <taxon>Nocardioidaceae</taxon>
        <taxon>Nocardioides</taxon>
    </lineage>
</organism>
<protein>
    <submittedName>
        <fullName evidence="1">Uncharacterized protein</fullName>
    </submittedName>
</protein>
<keyword evidence="2" id="KW-1185">Reference proteome</keyword>
<name>A0ABT8FHD9_9ACTN</name>
<accession>A0ABT8FHD9</accession>
<evidence type="ECO:0000313" key="1">
    <source>
        <dbReference type="EMBL" id="MDN4173949.1"/>
    </source>
</evidence>
<dbReference type="Proteomes" id="UP001168620">
    <property type="component" value="Unassembled WGS sequence"/>
</dbReference>